<sequence>MAPKITKTVSDKSPKRSNVWVERVVCVLFGATMMAIVPPMWNVLFGKSDFERAIEKNKAWSECIDQNRQDGFEAAKVICGQDPDEHERKQQQK</sequence>
<dbReference type="EMBL" id="JAZAQF010000043">
    <property type="protein sequence ID" value="MFG3817486.1"/>
    <property type="molecule type" value="Genomic_DNA"/>
</dbReference>
<comment type="caution">
    <text evidence="2">The sequence shown here is derived from an EMBL/GenBank/DDBJ whole genome shotgun (WGS) entry which is preliminary data.</text>
</comment>
<keyword evidence="1" id="KW-1133">Transmembrane helix</keyword>
<accession>A0ABW7CC46</accession>
<gene>
    <name evidence="2" type="ORF">VPK24_07540</name>
</gene>
<organism evidence="2 3">
    <name type="scientific">Limnothrix redekei LRLZ20PSL1</name>
    <dbReference type="NCBI Taxonomy" id="3112953"/>
    <lineage>
        <taxon>Bacteria</taxon>
        <taxon>Bacillati</taxon>
        <taxon>Cyanobacteriota</taxon>
        <taxon>Cyanophyceae</taxon>
        <taxon>Pseudanabaenales</taxon>
        <taxon>Pseudanabaenaceae</taxon>
        <taxon>Limnothrix</taxon>
    </lineage>
</organism>
<keyword evidence="3" id="KW-1185">Reference proteome</keyword>
<evidence type="ECO:0000256" key="1">
    <source>
        <dbReference type="SAM" id="Phobius"/>
    </source>
</evidence>
<evidence type="ECO:0000313" key="3">
    <source>
        <dbReference type="Proteomes" id="UP001604335"/>
    </source>
</evidence>
<name>A0ABW7CC46_9CYAN</name>
<proteinExistence type="predicted"/>
<dbReference type="RefSeq" id="WP_190525659.1">
    <property type="nucleotide sequence ID" value="NZ_JAZAQF010000043.1"/>
</dbReference>
<protein>
    <submittedName>
        <fullName evidence="2">Uncharacterized protein</fullName>
    </submittedName>
</protein>
<reference evidence="3" key="1">
    <citation type="journal article" date="2024" name="Algal Res.">
        <title>Biochemical, toxicological and genomic investigation of a high-biomass producing Limnothrix strain isolated from Italian shallow drinking water reservoir.</title>
        <authorList>
            <person name="Simonazzi M."/>
            <person name="Shishido T.K."/>
            <person name="Delbaje E."/>
            <person name="Wahlsten M."/>
            <person name="Fewer D.P."/>
            <person name="Sivonen K."/>
            <person name="Pezzolesi L."/>
            <person name="Pistocchi R."/>
        </authorList>
    </citation>
    <scope>NUCLEOTIDE SEQUENCE [LARGE SCALE GENOMIC DNA]</scope>
    <source>
        <strain evidence="3">LRLZ20PSL1</strain>
    </source>
</reference>
<dbReference type="Proteomes" id="UP001604335">
    <property type="component" value="Unassembled WGS sequence"/>
</dbReference>
<keyword evidence="1" id="KW-0812">Transmembrane</keyword>
<feature type="transmembrane region" description="Helical" evidence="1">
    <location>
        <begin position="20"/>
        <end position="41"/>
    </location>
</feature>
<evidence type="ECO:0000313" key="2">
    <source>
        <dbReference type="EMBL" id="MFG3817486.1"/>
    </source>
</evidence>
<keyword evidence="1" id="KW-0472">Membrane</keyword>